<evidence type="ECO:0000256" key="1">
    <source>
        <dbReference type="ARBA" id="ARBA00004141"/>
    </source>
</evidence>
<dbReference type="RefSeq" id="WP_227018071.1">
    <property type="nucleotide sequence ID" value="NZ_JAGSND010000004.1"/>
</dbReference>
<keyword evidence="3 5" id="KW-1133">Transmembrane helix</keyword>
<proteinExistence type="predicted"/>
<accession>A0A8J7W2G4</accession>
<organism evidence="7 8">
    <name type="scientific">Sinanaerobacter chloroacetimidivorans</name>
    <dbReference type="NCBI Taxonomy" id="2818044"/>
    <lineage>
        <taxon>Bacteria</taxon>
        <taxon>Bacillati</taxon>
        <taxon>Bacillota</taxon>
        <taxon>Clostridia</taxon>
        <taxon>Peptostreptococcales</taxon>
        <taxon>Anaerovoracaceae</taxon>
        <taxon>Sinanaerobacter</taxon>
    </lineage>
</organism>
<feature type="transmembrane region" description="Helical" evidence="5">
    <location>
        <begin position="329"/>
        <end position="347"/>
    </location>
</feature>
<feature type="transmembrane region" description="Helical" evidence="5">
    <location>
        <begin position="107"/>
        <end position="125"/>
    </location>
</feature>
<dbReference type="PANTHER" id="PTHR10846:SF8">
    <property type="entry name" value="INNER MEMBRANE PROTEIN YRBG"/>
    <property type="match status" value="1"/>
</dbReference>
<dbReference type="Proteomes" id="UP000675664">
    <property type="component" value="Unassembled WGS sequence"/>
</dbReference>
<comment type="caution">
    <text evidence="7">The sequence shown here is derived from an EMBL/GenBank/DDBJ whole genome shotgun (WGS) entry which is preliminary data.</text>
</comment>
<reference evidence="7" key="2">
    <citation type="submission" date="2021-04" db="EMBL/GenBank/DDBJ databases">
        <authorList>
            <person name="Liu J."/>
        </authorList>
    </citation>
    <scope>NUCLEOTIDE SEQUENCE</scope>
    <source>
        <strain evidence="7">BAD-6</strain>
    </source>
</reference>
<dbReference type="EMBL" id="JAGSND010000004">
    <property type="protein sequence ID" value="MBR0597948.1"/>
    <property type="molecule type" value="Genomic_DNA"/>
</dbReference>
<dbReference type="InterPro" id="IPR004481">
    <property type="entry name" value="K/Na/Ca-exchanger"/>
</dbReference>
<feature type="transmembrane region" description="Helical" evidence="5">
    <location>
        <begin position="76"/>
        <end position="95"/>
    </location>
</feature>
<reference evidence="7" key="1">
    <citation type="submission" date="2021-04" db="EMBL/GenBank/DDBJ databases">
        <title>Sinoanaerobacter chloroacetimidivorans sp. nov., an obligate anaerobic bacterium isolated from anaerobic sludge.</title>
        <authorList>
            <person name="Bao Y."/>
        </authorList>
    </citation>
    <scope>NUCLEOTIDE SEQUENCE</scope>
    <source>
        <strain evidence="7">BAD-6</strain>
    </source>
</reference>
<dbReference type="GO" id="GO:0006874">
    <property type="term" value="P:intracellular calcium ion homeostasis"/>
    <property type="evidence" value="ECO:0007669"/>
    <property type="project" value="TreeGrafter"/>
</dbReference>
<feature type="transmembrane region" description="Helical" evidence="5">
    <location>
        <begin position="301"/>
        <end position="322"/>
    </location>
</feature>
<dbReference type="GO" id="GO:0008273">
    <property type="term" value="F:calcium, potassium:sodium antiporter activity"/>
    <property type="evidence" value="ECO:0007669"/>
    <property type="project" value="TreeGrafter"/>
</dbReference>
<evidence type="ECO:0000256" key="4">
    <source>
        <dbReference type="ARBA" id="ARBA00023136"/>
    </source>
</evidence>
<feature type="transmembrane region" description="Helical" evidence="5">
    <location>
        <begin position="231"/>
        <end position="254"/>
    </location>
</feature>
<feature type="transmembrane region" description="Helical" evidence="5">
    <location>
        <begin position="37"/>
        <end position="64"/>
    </location>
</feature>
<dbReference type="AlphaFoldDB" id="A0A8J7W2G4"/>
<keyword evidence="8" id="KW-1185">Reference proteome</keyword>
<evidence type="ECO:0000256" key="2">
    <source>
        <dbReference type="ARBA" id="ARBA00022692"/>
    </source>
</evidence>
<keyword evidence="4 5" id="KW-0472">Membrane</keyword>
<gene>
    <name evidence="7" type="ORF">KCX82_08695</name>
</gene>
<protein>
    <submittedName>
        <fullName evidence="7">Calcium/sodium antiporter</fullName>
    </submittedName>
</protein>
<sequence>MVLFFHGMLFAVGLVMIIKGSDWFIDSAVWTAEVFRIPPIIIGVTIISICTTLPETFVSITAAWRGETDMAIGNSLGSIGVNTGFIMALLLIFATPVIDNRREFKENGFFLIGVLLLVWLTGSYFGNIGRVPGVLLVIIMLLFIVKNVMSARKLMDLDIRYDIEDEDKVKSHYDPSKDLPEGLAYDEVENDFDVSRQEIIRKVILFVIGISLVIVGSNFLVVNGIKIAEILRVPTILVAVIFTSVGTSLPELITTISSIRKGVTNLGVGNIIGANILNIVQVVGITALISPISLSHDRSILLVQLPLVFLLITLAVCFGIFSKKGFLRWQGILLLFLYFLFLIINILREGTPIIGPYLF</sequence>
<feature type="domain" description="Sodium/calcium exchanger membrane region" evidence="6">
    <location>
        <begin position="203"/>
        <end position="346"/>
    </location>
</feature>
<dbReference type="InterPro" id="IPR004837">
    <property type="entry name" value="NaCa_Exmemb"/>
</dbReference>
<dbReference type="GO" id="GO:0005886">
    <property type="term" value="C:plasma membrane"/>
    <property type="evidence" value="ECO:0007669"/>
    <property type="project" value="TreeGrafter"/>
</dbReference>
<evidence type="ECO:0000256" key="5">
    <source>
        <dbReference type="SAM" id="Phobius"/>
    </source>
</evidence>
<dbReference type="InterPro" id="IPR044880">
    <property type="entry name" value="NCX_ion-bd_dom_sf"/>
</dbReference>
<feature type="transmembrane region" description="Helical" evidence="5">
    <location>
        <begin position="266"/>
        <end position="289"/>
    </location>
</feature>
<evidence type="ECO:0000313" key="8">
    <source>
        <dbReference type="Proteomes" id="UP000675664"/>
    </source>
</evidence>
<feature type="transmembrane region" description="Helical" evidence="5">
    <location>
        <begin position="203"/>
        <end position="225"/>
    </location>
</feature>
<keyword evidence="2 5" id="KW-0812">Transmembrane</keyword>
<evidence type="ECO:0000313" key="7">
    <source>
        <dbReference type="EMBL" id="MBR0597948.1"/>
    </source>
</evidence>
<dbReference type="NCBIfam" id="TIGR00367">
    <property type="entry name" value="calcium/sodium antiporter"/>
    <property type="match status" value="1"/>
</dbReference>
<evidence type="ECO:0000256" key="3">
    <source>
        <dbReference type="ARBA" id="ARBA00022989"/>
    </source>
</evidence>
<name>A0A8J7W2G4_9FIRM</name>
<feature type="transmembrane region" description="Helical" evidence="5">
    <location>
        <begin position="6"/>
        <end position="25"/>
    </location>
</feature>
<dbReference type="PANTHER" id="PTHR10846">
    <property type="entry name" value="SODIUM/POTASSIUM/CALCIUM EXCHANGER"/>
    <property type="match status" value="1"/>
</dbReference>
<feature type="domain" description="Sodium/calcium exchanger membrane region" evidence="6">
    <location>
        <begin position="8"/>
        <end position="145"/>
    </location>
</feature>
<comment type="subcellular location">
    <subcellularLocation>
        <location evidence="1">Membrane</location>
        <topology evidence="1">Multi-pass membrane protein</topology>
    </subcellularLocation>
</comment>
<evidence type="ECO:0000259" key="6">
    <source>
        <dbReference type="Pfam" id="PF01699"/>
    </source>
</evidence>
<dbReference type="Gene3D" id="1.20.1420.30">
    <property type="entry name" value="NCX, central ion-binding region"/>
    <property type="match status" value="2"/>
</dbReference>
<dbReference type="GO" id="GO:0005262">
    <property type="term" value="F:calcium channel activity"/>
    <property type="evidence" value="ECO:0007669"/>
    <property type="project" value="TreeGrafter"/>
</dbReference>
<dbReference type="Pfam" id="PF01699">
    <property type="entry name" value="Na_Ca_ex"/>
    <property type="match status" value="2"/>
</dbReference>